<feature type="transmembrane region" description="Helical" evidence="5">
    <location>
        <begin position="34"/>
        <end position="54"/>
    </location>
</feature>
<protein>
    <recommendedName>
        <fullName evidence="6">O-antigen ligase-related domain-containing protein</fullName>
    </recommendedName>
</protein>
<dbReference type="InterPro" id="IPR051533">
    <property type="entry name" value="WaaL-like"/>
</dbReference>
<feature type="transmembrane region" description="Helical" evidence="5">
    <location>
        <begin position="184"/>
        <end position="202"/>
    </location>
</feature>
<keyword evidence="4 5" id="KW-0472">Membrane</keyword>
<feature type="transmembrane region" description="Helical" evidence="5">
    <location>
        <begin position="117"/>
        <end position="136"/>
    </location>
</feature>
<feature type="transmembrane region" description="Helical" evidence="5">
    <location>
        <begin position="422"/>
        <end position="439"/>
    </location>
</feature>
<evidence type="ECO:0000256" key="2">
    <source>
        <dbReference type="ARBA" id="ARBA00022692"/>
    </source>
</evidence>
<feature type="transmembrane region" description="Helical" evidence="5">
    <location>
        <begin position="90"/>
        <end position="110"/>
    </location>
</feature>
<dbReference type="PANTHER" id="PTHR37422:SF13">
    <property type="entry name" value="LIPOPOLYSACCHARIDE BIOSYNTHESIS PROTEIN PA4999-RELATED"/>
    <property type="match status" value="1"/>
</dbReference>
<feature type="transmembrane region" description="Helical" evidence="5">
    <location>
        <begin position="208"/>
        <end position="225"/>
    </location>
</feature>
<gene>
    <name evidence="7" type="ORF">BCT99_20325</name>
</gene>
<comment type="subcellular location">
    <subcellularLocation>
        <location evidence="1">Membrane</location>
        <topology evidence="1">Multi-pass membrane protein</topology>
    </subcellularLocation>
</comment>
<feature type="transmembrane region" description="Helical" evidence="5">
    <location>
        <begin position="12"/>
        <end position="28"/>
    </location>
</feature>
<evidence type="ECO:0000256" key="1">
    <source>
        <dbReference type="ARBA" id="ARBA00004141"/>
    </source>
</evidence>
<name>A0AB36XL63_9VIBR</name>
<dbReference type="EMBL" id="MCXM01000016">
    <property type="protein sequence ID" value="PMK46331.1"/>
    <property type="molecule type" value="Genomic_DNA"/>
</dbReference>
<organism evidence="7">
    <name type="scientific">Vibrio lentus</name>
    <dbReference type="NCBI Taxonomy" id="136468"/>
    <lineage>
        <taxon>Bacteria</taxon>
        <taxon>Pseudomonadati</taxon>
        <taxon>Pseudomonadota</taxon>
        <taxon>Gammaproteobacteria</taxon>
        <taxon>Vibrionales</taxon>
        <taxon>Vibrionaceae</taxon>
        <taxon>Vibrio</taxon>
    </lineage>
</organism>
<feature type="transmembrane region" description="Helical" evidence="5">
    <location>
        <begin position="66"/>
        <end position="84"/>
    </location>
</feature>
<dbReference type="InterPro" id="IPR007016">
    <property type="entry name" value="O-antigen_ligase-rel_domated"/>
</dbReference>
<evidence type="ECO:0000256" key="4">
    <source>
        <dbReference type="ARBA" id="ARBA00023136"/>
    </source>
</evidence>
<proteinExistence type="predicted"/>
<accession>A0AB36XL63</accession>
<feature type="transmembrane region" description="Helical" evidence="5">
    <location>
        <begin position="392"/>
        <end position="410"/>
    </location>
</feature>
<reference evidence="7" key="3">
    <citation type="journal article" date="2018" name="Nature">
        <title>A major lineage of non-tailed dsDNA viruses as unrecognized killers of marine bacteria.</title>
        <authorList>
            <person name="Kauffman K.M."/>
            <person name="Hussain F.A."/>
            <person name="Yang J."/>
            <person name="Arevalo P."/>
            <person name="Brown J.M."/>
            <person name="Chang W.K."/>
            <person name="VanInsberghe D."/>
            <person name="Elsherbini J."/>
            <person name="Sharma R.S."/>
            <person name="Cutler M.B."/>
            <person name="Kelly L."/>
            <person name="Polz M.F."/>
        </authorList>
    </citation>
    <scope>NUCLEOTIDE SEQUENCE</scope>
    <source>
        <strain evidence="7">10N.261.52.F7</strain>
    </source>
</reference>
<evidence type="ECO:0000256" key="5">
    <source>
        <dbReference type="SAM" id="Phobius"/>
    </source>
</evidence>
<reference evidence="7" key="2">
    <citation type="submission" date="2016-07" db="EMBL/GenBank/DDBJ databases">
        <authorList>
            <person name="Kauffman K."/>
            <person name="Arevalo P."/>
            <person name="Polz M.F."/>
        </authorList>
    </citation>
    <scope>NUCLEOTIDE SEQUENCE</scope>
    <source>
        <strain evidence="7">10N.261.52.F7</strain>
    </source>
</reference>
<keyword evidence="2 5" id="KW-0812">Transmembrane</keyword>
<feature type="domain" description="O-antigen ligase-related" evidence="6">
    <location>
        <begin position="195"/>
        <end position="403"/>
    </location>
</feature>
<dbReference type="PANTHER" id="PTHR37422">
    <property type="entry name" value="TEICHURONIC ACID BIOSYNTHESIS PROTEIN TUAE"/>
    <property type="match status" value="1"/>
</dbReference>
<evidence type="ECO:0000256" key="3">
    <source>
        <dbReference type="ARBA" id="ARBA00022989"/>
    </source>
</evidence>
<keyword evidence="3 5" id="KW-1133">Transmembrane helix</keyword>
<feature type="transmembrane region" description="Helical" evidence="5">
    <location>
        <begin position="156"/>
        <end position="177"/>
    </location>
</feature>
<evidence type="ECO:0000313" key="7">
    <source>
        <dbReference type="EMBL" id="PMK46331.1"/>
    </source>
</evidence>
<dbReference type="GO" id="GO:0016020">
    <property type="term" value="C:membrane"/>
    <property type="evidence" value="ECO:0007669"/>
    <property type="project" value="UniProtKB-SubCell"/>
</dbReference>
<feature type="transmembrane region" description="Helical" evidence="5">
    <location>
        <begin position="232"/>
        <end position="251"/>
    </location>
</feature>
<comment type="caution">
    <text evidence="7">The sequence shown here is derived from an EMBL/GenBank/DDBJ whole genome shotgun (WGS) entry which is preliminary data.</text>
</comment>
<reference key="1">
    <citation type="submission" date="2016-07" db="EMBL/GenBank/DDBJ databases">
        <title>Nontailed viruses are major unrecognized killers of bacteria in the ocean.</title>
        <authorList>
            <person name="Kauffman K."/>
            <person name="Hussain F."/>
            <person name="Yang J."/>
            <person name="Arevalo P."/>
            <person name="Brown J."/>
            <person name="Cutler M."/>
            <person name="Kelly L."/>
            <person name="Polz M.F."/>
        </authorList>
    </citation>
    <scope>NUCLEOTIDE SEQUENCE [LARGE SCALE GENOMIC DNA]</scope>
    <source>
        <strain>10N.261.52.F7</strain>
    </source>
</reference>
<dbReference type="Pfam" id="PF04932">
    <property type="entry name" value="Wzy_C"/>
    <property type="match status" value="1"/>
</dbReference>
<dbReference type="AlphaFoldDB" id="A0AB36XL63"/>
<evidence type="ECO:0000259" key="6">
    <source>
        <dbReference type="Pfam" id="PF04932"/>
    </source>
</evidence>
<sequence length="473" mass="54201">MIKLKYLQENETIFNLAILSCIIGYFMFKTSYRYVGDVFQTIIYLGTLTALYIHRINIIKLRVIQLFIFSLIIQIISWYSLYLLDPEYNNVLSLTWLGYFFVFFFIAYWLKGDDDKINITLIAFSIGVILTCLLHSNDIYSDYSKITKRVRVGYNFMNANHSAALLATSLIIITYIASKTKLSIGKIIPLLVLVTTTIFLLMGTQSRSAYIALAIPFVILFFSSFKRKKGNLFSVCIIIFATLVSFIYSSLPRVNYEANVLQEKYEQSVENNVQKTEILIDKNSPTGKVAIKEKPKTNEVMIPVYSTKNPVNKLTLREKTINKLDNISENVPDTNVGIRILSWIDTIKQFLFNPILGLGNNANTYILEHSNHADMYNKYKIRHLHSSYMELIASYGLVGIILLTCLYSHVFKIVRNRGSRDILVFAVCLYSFLGVLNLFESYLFVKSGVLIHTLVLGVLYSYNFKGDVENEAK</sequence>